<dbReference type="STRING" id="1492898.SY85_07835"/>
<evidence type="ECO:0000313" key="3">
    <source>
        <dbReference type="Proteomes" id="UP000077177"/>
    </source>
</evidence>
<dbReference type="Proteomes" id="UP000077177">
    <property type="component" value="Chromosome"/>
</dbReference>
<sequence length="96" mass="11012">MTESGFTQSAPRRGEGVSHRGKEERRGILNKEQGRKNDEGRKAASYELRAVRRSPRSTDDGPRKGRKCSMLNDQYSMVNKEEENKKALLRWSAFVL</sequence>
<feature type="compositionally biased region" description="Polar residues" evidence="1">
    <location>
        <begin position="1"/>
        <end position="10"/>
    </location>
</feature>
<reference evidence="3" key="1">
    <citation type="submission" date="2015-01" db="EMBL/GenBank/DDBJ databases">
        <title>Flavisolibacter sp./LCS9/ whole genome sequencing.</title>
        <authorList>
            <person name="Kim M.K."/>
            <person name="Srinivasan S."/>
            <person name="Lee J.-J."/>
        </authorList>
    </citation>
    <scope>NUCLEOTIDE SEQUENCE [LARGE SCALE GENOMIC DNA]</scope>
    <source>
        <strain evidence="3">LCS9</strain>
    </source>
</reference>
<dbReference type="AlphaFoldDB" id="A0A172TTV3"/>
<gene>
    <name evidence="2" type="ORF">SY85_07835</name>
</gene>
<reference evidence="2 3" key="2">
    <citation type="journal article" date="2016" name="Int. J. Syst. Evol. Microbiol.">
        <title>Flavisolibacter tropicus sp. nov., isolated from tropical soil.</title>
        <authorList>
            <person name="Lee J.J."/>
            <person name="Kang M.S."/>
            <person name="Kim G.S."/>
            <person name="Lee C.S."/>
            <person name="Lim S."/>
            <person name="Lee J."/>
            <person name="Roh S.H."/>
            <person name="Kang H."/>
            <person name="Ha J.M."/>
            <person name="Bae S."/>
            <person name="Jung H.Y."/>
            <person name="Kim M.K."/>
        </authorList>
    </citation>
    <scope>NUCLEOTIDE SEQUENCE [LARGE SCALE GENOMIC DNA]</scope>
    <source>
        <strain evidence="2 3">LCS9</strain>
    </source>
</reference>
<keyword evidence="3" id="KW-1185">Reference proteome</keyword>
<organism evidence="2 3">
    <name type="scientific">Flavisolibacter tropicus</name>
    <dbReference type="NCBI Taxonomy" id="1492898"/>
    <lineage>
        <taxon>Bacteria</taxon>
        <taxon>Pseudomonadati</taxon>
        <taxon>Bacteroidota</taxon>
        <taxon>Chitinophagia</taxon>
        <taxon>Chitinophagales</taxon>
        <taxon>Chitinophagaceae</taxon>
        <taxon>Flavisolibacter</taxon>
    </lineage>
</organism>
<evidence type="ECO:0000313" key="2">
    <source>
        <dbReference type="EMBL" id="ANE50416.1"/>
    </source>
</evidence>
<protein>
    <submittedName>
        <fullName evidence="2">Uncharacterized protein</fullName>
    </submittedName>
</protein>
<evidence type="ECO:0000256" key="1">
    <source>
        <dbReference type="SAM" id="MobiDB-lite"/>
    </source>
</evidence>
<proteinExistence type="predicted"/>
<accession>A0A172TTV3</accession>
<dbReference type="EMBL" id="CP011390">
    <property type="protein sequence ID" value="ANE50416.1"/>
    <property type="molecule type" value="Genomic_DNA"/>
</dbReference>
<feature type="region of interest" description="Disordered" evidence="1">
    <location>
        <begin position="1"/>
        <end position="68"/>
    </location>
</feature>
<name>A0A172TTV3_9BACT</name>
<dbReference type="KEGG" id="fla:SY85_07835"/>
<feature type="compositionally biased region" description="Basic and acidic residues" evidence="1">
    <location>
        <begin position="12"/>
        <end position="44"/>
    </location>
</feature>